<evidence type="ECO:0000313" key="2">
    <source>
        <dbReference type="Proteomes" id="UP000438874"/>
    </source>
</evidence>
<dbReference type="AlphaFoldDB" id="A0A6H9GE48"/>
<accession>A0A6H9GE48</accession>
<dbReference type="Proteomes" id="UP000438874">
    <property type="component" value="Unassembled WGS sequence"/>
</dbReference>
<comment type="caution">
    <text evidence="1">The sequence shown here is derived from an EMBL/GenBank/DDBJ whole genome shotgun (WGS) entry which is preliminary data.</text>
</comment>
<reference evidence="1 2" key="1">
    <citation type="submission" date="2019-02" db="EMBL/GenBank/DDBJ databases">
        <title>Draft genome sequence of Arthrospira platensis NIES-3787.</title>
        <authorList>
            <person name="Yamaguchi H."/>
            <person name="Suzuki S."/>
            <person name="Kawachi M."/>
        </authorList>
    </citation>
    <scope>NUCLEOTIDE SEQUENCE [LARGE SCALE GENOMIC DNA]</scope>
    <source>
        <strain evidence="1 2">NIES-3787</strain>
    </source>
</reference>
<evidence type="ECO:0008006" key="3">
    <source>
        <dbReference type="Google" id="ProtNLM"/>
    </source>
</evidence>
<dbReference type="RefSeq" id="WP_159250718.1">
    <property type="nucleotide sequence ID" value="NZ_BJCH01000116.1"/>
</dbReference>
<sequence>MFSPFSIFSIGFSGSRSPSRASSAALSDLLPLVPPRCRVSVGCADGVDRLVRSFFSESPSLLVFSVESGRFGSGRSAFARRSIACVRSVARGDRGLLVVLPSSPVCPAGVFPARRFFGGGSGSWGSAAFALGSGRRVLLWLPGSASPPAWAGVDWERWQSCWWLGVPVPPPAQLSLF</sequence>
<name>A0A6H9GE48_MICAE</name>
<organism evidence="1 2">
    <name type="scientific">Microcystis aeruginosa NIES-3787</name>
    <dbReference type="NCBI Taxonomy" id="2517782"/>
    <lineage>
        <taxon>Bacteria</taxon>
        <taxon>Bacillati</taxon>
        <taxon>Cyanobacteriota</taxon>
        <taxon>Cyanophyceae</taxon>
        <taxon>Oscillatoriophycideae</taxon>
        <taxon>Chroococcales</taxon>
        <taxon>Microcystaceae</taxon>
        <taxon>Microcystis</taxon>
    </lineage>
</organism>
<evidence type="ECO:0000313" key="1">
    <source>
        <dbReference type="EMBL" id="GCL48364.1"/>
    </source>
</evidence>
<dbReference type="EMBL" id="BJCH01000116">
    <property type="protein sequence ID" value="GCL48364.1"/>
    <property type="molecule type" value="Genomic_DNA"/>
</dbReference>
<gene>
    <name evidence="1" type="ORF">NIES3787_40830</name>
</gene>
<proteinExistence type="predicted"/>
<protein>
    <recommendedName>
        <fullName evidence="3">Secreted protein</fullName>
    </recommendedName>
</protein>